<evidence type="ECO:0000313" key="3">
    <source>
        <dbReference type="EMBL" id="MFB9833652.1"/>
    </source>
</evidence>
<accession>A0ABV5YF45</accession>
<dbReference type="Pfam" id="PF13556">
    <property type="entry name" value="HTH_30"/>
    <property type="match status" value="1"/>
</dbReference>
<dbReference type="InterPro" id="IPR051448">
    <property type="entry name" value="CdaR-like_regulators"/>
</dbReference>
<evidence type="ECO:0000313" key="4">
    <source>
        <dbReference type="Proteomes" id="UP001589627"/>
    </source>
</evidence>
<dbReference type="Proteomes" id="UP001589627">
    <property type="component" value="Unassembled WGS sequence"/>
</dbReference>
<dbReference type="RefSeq" id="WP_378201716.1">
    <property type="nucleotide sequence ID" value="NZ_JBHLZP010000098.1"/>
</dbReference>
<dbReference type="PANTHER" id="PTHR33744:SF7">
    <property type="entry name" value="PUCR FAMILY TRANSCRIPTIONAL REGULATOR"/>
    <property type="match status" value="1"/>
</dbReference>
<comment type="caution">
    <text evidence="3">The sequence shown here is derived from an EMBL/GenBank/DDBJ whole genome shotgun (WGS) entry which is preliminary data.</text>
</comment>
<organism evidence="3 4">
    <name type="scientific">Actinoallomurus acaciae</name>
    <dbReference type="NCBI Taxonomy" id="502577"/>
    <lineage>
        <taxon>Bacteria</taxon>
        <taxon>Bacillati</taxon>
        <taxon>Actinomycetota</taxon>
        <taxon>Actinomycetes</taxon>
        <taxon>Streptosporangiales</taxon>
        <taxon>Thermomonosporaceae</taxon>
        <taxon>Actinoallomurus</taxon>
    </lineage>
</organism>
<evidence type="ECO:0000259" key="1">
    <source>
        <dbReference type="Pfam" id="PF13556"/>
    </source>
</evidence>
<dbReference type="PANTHER" id="PTHR33744">
    <property type="entry name" value="CARBOHYDRATE DIACID REGULATOR"/>
    <property type="match status" value="1"/>
</dbReference>
<gene>
    <name evidence="3" type="ORF">ACFFNX_15790</name>
</gene>
<name>A0ABV5YF45_9ACTN</name>
<dbReference type="InterPro" id="IPR042070">
    <property type="entry name" value="PucR_C-HTH_sf"/>
</dbReference>
<feature type="domain" description="RsbT co-antagonist protein RsbRD N-terminal" evidence="2">
    <location>
        <begin position="27"/>
        <end position="166"/>
    </location>
</feature>
<reference evidence="3 4" key="1">
    <citation type="submission" date="2024-09" db="EMBL/GenBank/DDBJ databases">
        <authorList>
            <person name="Sun Q."/>
            <person name="Mori K."/>
        </authorList>
    </citation>
    <scope>NUCLEOTIDE SEQUENCE [LARGE SCALE GENOMIC DNA]</scope>
    <source>
        <strain evidence="3 4">TBRC 0563</strain>
    </source>
</reference>
<dbReference type="InterPro" id="IPR025751">
    <property type="entry name" value="RsbRD_N_dom"/>
</dbReference>
<dbReference type="InterPro" id="IPR025736">
    <property type="entry name" value="PucR_C-HTH_dom"/>
</dbReference>
<protein>
    <submittedName>
        <fullName evidence="3">PucR family transcriptional regulator</fullName>
    </submittedName>
</protein>
<dbReference type="EMBL" id="JBHLZP010000098">
    <property type="protein sequence ID" value="MFB9833652.1"/>
    <property type="molecule type" value="Genomic_DNA"/>
</dbReference>
<dbReference type="Pfam" id="PF14361">
    <property type="entry name" value="RsbRD_N"/>
    <property type="match status" value="1"/>
</dbReference>
<sequence length="422" mass="45861">MTDHNEGIAPLRIAGRPVAGYLRARVPSLTRRVVDRLRTELPVYAELPSEEVTGDIADIVQHNLRLFADVIERRAGADDHRFAVQRDSAAQRAEEGVPLDAILSAYLLGAEMGWNEISAGAEPTDLADLQETLSHLLAFQRRLVSEVTAAYLETRQVLDVQQHRDRHSLMAALLAGDPPPSYPAGSRPSPLYVVMTLALDRHPDESRPGPRTRVAARRKIRRVQSTFDRFAGEPALTALDGSGGTALLPVGAPPEWDDLCALVARAARTADVPVTAAASVVDPAGVPAAVAQNSEIVELVARTGRAPGLYRLADVLLDYQLSRPGEALTALACLLRPLEPKPELLQTLETYLRQNLDRRRTATALHVHPNTVDYRIRRIAQLIGLSPARAADLPRINAALVARRSIGPYGDGHRTAVDQQGP</sequence>
<proteinExistence type="predicted"/>
<feature type="domain" description="PucR C-terminal helix-turn-helix" evidence="1">
    <location>
        <begin position="344"/>
        <end position="401"/>
    </location>
</feature>
<evidence type="ECO:0000259" key="2">
    <source>
        <dbReference type="Pfam" id="PF14361"/>
    </source>
</evidence>
<keyword evidence="4" id="KW-1185">Reference proteome</keyword>
<dbReference type="Gene3D" id="1.10.10.2840">
    <property type="entry name" value="PucR C-terminal helix-turn-helix domain"/>
    <property type="match status" value="1"/>
</dbReference>